<dbReference type="GO" id="GO:0003676">
    <property type="term" value="F:nucleic acid binding"/>
    <property type="evidence" value="ECO:0007669"/>
    <property type="project" value="InterPro"/>
</dbReference>
<evidence type="ECO:0000259" key="1">
    <source>
        <dbReference type="PROSITE" id="PS50994"/>
    </source>
</evidence>
<feature type="domain" description="Integrase catalytic" evidence="1">
    <location>
        <begin position="234"/>
        <end position="415"/>
    </location>
</feature>
<dbReference type="Pfam" id="PF24764">
    <property type="entry name" value="rva_4"/>
    <property type="match status" value="1"/>
</dbReference>
<dbReference type="Gene3D" id="3.30.420.10">
    <property type="entry name" value="Ribonuclease H-like superfamily/Ribonuclease H"/>
    <property type="match status" value="1"/>
</dbReference>
<evidence type="ECO:0000313" key="3">
    <source>
        <dbReference type="Proteomes" id="UP000594262"/>
    </source>
</evidence>
<dbReference type="InterPro" id="IPR058913">
    <property type="entry name" value="Integrase_dom_put"/>
</dbReference>
<dbReference type="PROSITE" id="PS50994">
    <property type="entry name" value="INTEGRASE"/>
    <property type="match status" value="1"/>
</dbReference>
<dbReference type="OrthoDB" id="6285084at2759"/>
<keyword evidence="3" id="KW-1185">Reference proteome</keyword>
<proteinExistence type="predicted"/>
<dbReference type="SUPFAM" id="SSF53098">
    <property type="entry name" value="Ribonuclease H-like"/>
    <property type="match status" value="1"/>
</dbReference>
<dbReference type="InterPro" id="IPR036397">
    <property type="entry name" value="RNaseH_sf"/>
</dbReference>
<name>A0A7M5XLS4_9CNID</name>
<organism evidence="2 3">
    <name type="scientific">Clytia hemisphaerica</name>
    <dbReference type="NCBI Taxonomy" id="252671"/>
    <lineage>
        <taxon>Eukaryota</taxon>
        <taxon>Metazoa</taxon>
        <taxon>Cnidaria</taxon>
        <taxon>Hydrozoa</taxon>
        <taxon>Hydroidolina</taxon>
        <taxon>Leptothecata</taxon>
        <taxon>Obeliida</taxon>
        <taxon>Clytiidae</taxon>
        <taxon>Clytia</taxon>
    </lineage>
</organism>
<dbReference type="GO" id="GO:0015074">
    <property type="term" value="P:DNA integration"/>
    <property type="evidence" value="ECO:0007669"/>
    <property type="project" value="InterPro"/>
</dbReference>
<dbReference type="PANTHER" id="PTHR46791:SF5">
    <property type="entry name" value="CLR5 DOMAIN-CONTAINING PROTEIN-RELATED"/>
    <property type="match status" value="1"/>
</dbReference>
<reference evidence="2" key="1">
    <citation type="submission" date="2021-01" db="UniProtKB">
        <authorList>
            <consortium name="EnsemblMetazoa"/>
        </authorList>
    </citation>
    <scope>IDENTIFICATION</scope>
</reference>
<dbReference type="RefSeq" id="XP_066926142.1">
    <property type="nucleotide sequence ID" value="XM_067070041.1"/>
</dbReference>
<dbReference type="GeneID" id="136813523"/>
<dbReference type="PANTHER" id="PTHR46791">
    <property type="entry name" value="EXPRESSED PROTEIN"/>
    <property type="match status" value="1"/>
</dbReference>
<dbReference type="EnsemblMetazoa" id="CLYHEMT024297.1">
    <property type="protein sequence ID" value="CLYHEMP024297.1"/>
    <property type="gene ID" value="CLYHEMG024297"/>
</dbReference>
<dbReference type="InterPro" id="IPR012337">
    <property type="entry name" value="RNaseH-like_sf"/>
</dbReference>
<evidence type="ECO:0000313" key="2">
    <source>
        <dbReference type="EnsemblMetazoa" id="CLYHEMP024297.1"/>
    </source>
</evidence>
<accession>A0A7M5XLS4</accession>
<dbReference type="Proteomes" id="UP000594262">
    <property type="component" value="Unplaced"/>
</dbReference>
<sequence length="506" mass="58719">MTNNRTRTTDEVFQQIRNFVDGLCRVDRHARDNQFVTNVQLAERNLNRMKDIISTENFENLFEKLTTLNEEIAIGAEITVETTQTETQTEASSEVPNRLMKQRNGRRGNDRYDIDKDHLEHLIKLGCTVAGIAKDGLLGAKIHPNTLHKFIRANGMVPIRARYTNMTDEELTQYIKNINAQYPNSGINEVRSMLKNLKPSIIVQRDRVAKLLAHIDPHGVSRRWAQVIPRRVYSVATPNSLWHIDTNHKLIRWNFVLDGCIDGYSRLVVLLQLHTNNLASSMLSDFLTATNCYGIPSRVRADKGGEFTHIRKLMDEVNGQGRGSFIAGKSVHNVRIERLWRDVYTKVLEKFHDLFYAMEERRVLDINNHVHLACLHYVFGKRIQQCLNFWKLAHNDHPVRLEKNKSPKQLWHNASMLYSNKENTAMTNLFRRDPSEYEPIFERFRNIYTLPEPDSIKIVLPRFSLPLSDEQLGRLSASINVLRESNYDGIDIYVEVMKFVHENVTM</sequence>
<dbReference type="InterPro" id="IPR001584">
    <property type="entry name" value="Integrase_cat-core"/>
</dbReference>
<dbReference type="AlphaFoldDB" id="A0A7M5XLS4"/>
<protein>
    <recommendedName>
        <fullName evidence="1">Integrase catalytic domain-containing protein</fullName>
    </recommendedName>
</protein>